<evidence type="ECO:0000256" key="2">
    <source>
        <dbReference type="ARBA" id="ARBA00009904"/>
    </source>
</evidence>
<dbReference type="PANTHER" id="PTHR11629">
    <property type="entry name" value="VACUOLAR PROTON ATPASES"/>
    <property type="match status" value="1"/>
</dbReference>
<dbReference type="GO" id="GO:0033179">
    <property type="term" value="C:proton-transporting V-type ATPase, V0 domain"/>
    <property type="evidence" value="ECO:0007669"/>
    <property type="project" value="InterPro"/>
</dbReference>
<evidence type="ECO:0000256" key="6">
    <source>
        <dbReference type="ARBA" id="ARBA00023065"/>
    </source>
</evidence>
<keyword evidence="3" id="KW-0813">Transport</keyword>
<dbReference type="Pfam" id="PF01496">
    <property type="entry name" value="V_ATPase_I"/>
    <property type="match status" value="1"/>
</dbReference>
<keyword evidence="5 8" id="KW-1133">Transmembrane helix</keyword>
<keyword evidence="4 8" id="KW-0812">Transmembrane</keyword>
<evidence type="ECO:0000256" key="4">
    <source>
        <dbReference type="ARBA" id="ARBA00022692"/>
    </source>
</evidence>
<accession>A0A9X0WIR4</accession>
<feature type="transmembrane region" description="Helical" evidence="8">
    <location>
        <begin position="433"/>
        <end position="450"/>
    </location>
</feature>
<dbReference type="RefSeq" id="WP_200388311.1">
    <property type="nucleotide sequence ID" value="NZ_NRSD01000013.1"/>
</dbReference>
<feature type="transmembrane region" description="Helical" evidence="8">
    <location>
        <begin position="456"/>
        <end position="477"/>
    </location>
</feature>
<keyword evidence="6" id="KW-0406">Ion transport</keyword>
<dbReference type="GO" id="GO:0016471">
    <property type="term" value="C:vacuolar proton-transporting V-type ATPase complex"/>
    <property type="evidence" value="ECO:0007669"/>
    <property type="project" value="TreeGrafter"/>
</dbReference>
<evidence type="ECO:0000256" key="8">
    <source>
        <dbReference type="SAM" id="Phobius"/>
    </source>
</evidence>
<dbReference type="GO" id="GO:0007035">
    <property type="term" value="P:vacuolar acidification"/>
    <property type="evidence" value="ECO:0007669"/>
    <property type="project" value="TreeGrafter"/>
</dbReference>
<dbReference type="AlphaFoldDB" id="A0A9X0WIR4"/>
<reference evidence="9 10" key="1">
    <citation type="journal article" date="2020" name="Microorganisms">
        <title>Osmotic Adaptation and Compatible Solute Biosynthesis of Phototrophic Bacteria as Revealed from Genome Analyses.</title>
        <authorList>
            <person name="Imhoff J.F."/>
            <person name="Rahn T."/>
            <person name="Kunzel S."/>
            <person name="Keller A."/>
            <person name="Neulinger S.C."/>
        </authorList>
    </citation>
    <scope>NUCLEOTIDE SEQUENCE [LARGE SCALE GENOMIC DNA]</scope>
    <source>
        <strain evidence="9 10">DSM 21303</strain>
    </source>
</reference>
<evidence type="ECO:0000256" key="5">
    <source>
        <dbReference type="ARBA" id="ARBA00022989"/>
    </source>
</evidence>
<proteinExistence type="inferred from homology"/>
<feature type="transmembrane region" description="Helical" evidence="8">
    <location>
        <begin position="513"/>
        <end position="534"/>
    </location>
</feature>
<keyword evidence="7 8" id="KW-0472">Membrane</keyword>
<dbReference type="InterPro" id="IPR002490">
    <property type="entry name" value="V-ATPase_116kDa_su"/>
</dbReference>
<sequence>MSIERLQRITLAGLVGEKGEMLARLQALGCLHLIPLRPAAREPEKEPPAHAVEAMQALRYLQGAKEKRRQVRDVTDFDLPRVIRAVLDNQQRRRDVTDERDALRERVHELESWGDFRLPSAHQLAGQKLWFYLIPQRQMVALAELDLPWQVVHRDHRQAWVVVIHPDEPPRDALPVRRAHVGSLALSEVRRRLEAAELALEDVHSEHQSLTRWIYQLTAHLAQAEDQAQLRYAEAQTQDDEHLFLIQGWAPVKSVPAVTRLAADQDLALLVEEPGPEDAPPTLLETAAPIAAGKDLVAFYQMPSYQGWDPSGVLFFSFTAFFAMILSDAGYAALLGIVLLAYWRRLGRDDLGRRLRLLGASLVSASIVWGVVVGGYFGVSPPPDSLLGHLHLLNINDLEVMMRLSVGVGVFHIVLANVQMMRVQGWRRAQGRVAAGWVLAVLGAFGYWLAHTPEVASWMPLTAQGMMILGFALIFLLGSERPITGVTSILLRVLDGLKNLLRVTQAFGDVLSYLRLFALGLASASLAITFNGLARDAAAELAGVGILFAILILLVGHTLNILLTIVSGVVHGLRLNFIEFYNWALSGEGYAFRPFKRKELRE</sequence>
<dbReference type="PANTHER" id="PTHR11629:SF63">
    <property type="entry name" value="V-TYPE PROTON ATPASE SUBUNIT A"/>
    <property type="match status" value="1"/>
</dbReference>
<evidence type="ECO:0000313" key="9">
    <source>
        <dbReference type="EMBL" id="MBK1645496.1"/>
    </source>
</evidence>
<comment type="subcellular location">
    <subcellularLocation>
        <location evidence="1">Membrane</location>
        <topology evidence="1">Multi-pass membrane protein</topology>
    </subcellularLocation>
</comment>
<gene>
    <name evidence="9" type="ORF">CKO25_12750</name>
</gene>
<keyword evidence="10" id="KW-1185">Reference proteome</keyword>
<evidence type="ECO:0000256" key="3">
    <source>
        <dbReference type="ARBA" id="ARBA00022448"/>
    </source>
</evidence>
<protein>
    <submittedName>
        <fullName evidence="9">V-type ATP synthase subunit I</fullName>
    </submittedName>
</protein>
<evidence type="ECO:0000256" key="7">
    <source>
        <dbReference type="ARBA" id="ARBA00023136"/>
    </source>
</evidence>
<feature type="transmembrane region" description="Helical" evidence="8">
    <location>
        <begin position="313"/>
        <end position="343"/>
    </location>
</feature>
<organism evidence="9 10">
    <name type="scientific">Thiocapsa imhoffii</name>
    <dbReference type="NCBI Taxonomy" id="382777"/>
    <lineage>
        <taxon>Bacteria</taxon>
        <taxon>Pseudomonadati</taxon>
        <taxon>Pseudomonadota</taxon>
        <taxon>Gammaproteobacteria</taxon>
        <taxon>Chromatiales</taxon>
        <taxon>Chromatiaceae</taxon>
        <taxon>Thiocapsa</taxon>
    </lineage>
</organism>
<evidence type="ECO:0000313" key="10">
    <source>
        <dbReference type="Proteomes" id="UP001138802"/>
    </source>
</evidence>
<evidence type="ECO:0000256" key="1">
    <source>
        <dbReference type="ARBA" id="ARBA00004141"/>
    </source>
</evidence>
<dbReference type="EMBL" id="NRSD01000013">
    <property type="protein sequence ID" value="MBK1645496.1"/>
    <property type="molecule type" value="Genomic_DNA"/>
</dbReference>
<feature type="transmembrane region" description="Helical" evidence="8">
    <location>
        <begin position="355"/>
        <end position="380"/>
    </location>
</feature>
<feature type="transmembrane region" description="Helical" evidence="8">
    <location>
        <begin position="546"/>
        <end position="570"/>
    </location>
</feature>
<comment type="caution">
    <text evidence="9">The sequence shown here is derived from an EMBL/GenBank/DDBJ whole genome shotgun (WGS) entry which is preliminary data.</text>
</comment>
<comment type="similarity">
    <text evidence="2">Belongs to the V-ATPase 116 kDa subunit family.</text>
</comment>
<feature type="transmembrane region" description="Helical" evidence="8">
    <location>
        <begin position="400"/>
        <end position="421"/>
    </location>
</feature>
<dbReference type="GO" id="GO:0051117">
    <property type="term" value="F:ATPase binding"/>
    <property type="evidence" value="ECO:0007669"/>
    <property type="project" value="TreeGrafter"/>
</dbReference>
<dbReference type="Proteomes" id="UP001138802">
    <property type="component" value="Unassembled WGS sequence"/>
</dbReference>
<name>A0A9X0WIR4_9GAMM</name>
<dbReference type="GO" id="GO:0046961">
    <property type="term" value="F:proton-transporting ATPase activity, rotational mechanism"/>
    <property type="evidence" value="ECO:0007669"/>
    <property type="project" value="InterPro"/>
</dbReference>